<dbReference type="Proteomes" id="UP001227317">
    <property type="component" value="Unassembled WGS sequence"/>
</dbReference>
<dbReference type="RefSeq" id="WP_306708724.1">
    <property type="nucleotide sequence ID" value="NZ_JAUJFI010000100.1"/>
</dbReference>
<dbReference type="EMBL" id="JAUJFI010000100">
    <property type="protein sequence ID" value="MDQ2104720.1"/>
    <property type="molecule type" value="Genomic_DNA"/>
</dbReference>
<comment type="caution">
    <text evidence="1">The sequence shown here is derived from an EMBL/GenBank/DDBJ whole genome shotgun (WGS) entry which is preliminary data.</text>
</comment>
<sequence>MAERDLKNPELCRALLRASYRTLGNRKPDLALAMASRAVAAMPGVETLLHLADLQSLADRGDEAKATLRRLEEDYRADLFDALPQFAIVQARLGDMPGGIRNFQTFLSRRAAVPAVLHYILGSMLAVEGRFAEANEIFDRGLLISCGDGKLTCTRIIHFPDAIPTQVRPFPIPRAVELPLADFAAGAEAVYFVCCDARYFGLFGEPLCNALLARAEADLAIHIHIVNPTPDSERTADRLCRRIGTRLAISRERTALDDLTQRERRTYYSCARFLILPELLRRYGRPMLVADADQIVLRSLRPLLADFAGHDIGLLKFPKQISNIFSLLSATALLVADTEGGRSFCDTVADTLAERFADPAAVSWHLDQTAMVVAHLLHPHLRTWHLSPSLLHSELLEGGVPSRPPEETVFWSITASHPQNMAKLTSPDFLAYLSGESEQADA</sequence>
<accession>A0ABU0WKI7</accession>
<organism evidence="1 2">
    <name type="scientific">Azospirillum isscasi</name>
    <dbReference type="NCBI Taxonomy" id="3053926"/>
    <lineage>
        <taxon>Bacteria</taxon>
        <taxon>Pseudomonadati</taxon>
        <taxon>Pseudomonadota</taxon>
        <taxon>Alphaproteobacteria</taxon>
        <taxon>Rhodospirillales</taxon>
        <taxon>Azospirillaceae</taxon>
        <taxon>Azospirillum</taxon>
    </lineage>
</organism>
<evidence type="ECO:0000313" key="1">
    <source>
        <dbReference type="EMBL" id="MDQ2104720.1"/>
    </source>
</evidence>
<proteinExistence type="predicted"/>
<dbReference type="Gene3D" id="1.25.40.10">
    <property type="entry name" value="Tetratricopeptide repeat domain"/>
    <property type="match status" value="1"/>
</dbReference>
<dbReference type="InterPro" id="IPR011990">
    <property type="entry name" value="TPR-like_helical_dom_sf"/>
</dbReference>
<dbReference type="SUPFAM" id="SSF48452">
    <property type="entry name" value="TPR-like"/>
    <property type="match status" value="1"/>
</dbReference>
<gene>
    <name evidence="1" type="ORF">QSG27_18615</name>
</gene>
<name>A0ABU0WKI7_9PROT</name>
<reference evidence="1 2" key="1">
    <citation type="submission" date="2023-06" db="EMBL/GenBank/DDBJ databases">
        <title>Azospirillum isscasensis sp.nov, a bacterium isolated from rhizosphere soil of rice.</title>
        <authorList>
            <person name="Wang H."/>
        </authorList>
    </citation>
    <scope>NUCLEOTIDE SEQUENCE [LARGE SCALE GENOMIC DNA]</scope>
    <source>
        <strain evidence="1 2">C340-1</strain>
    </source>
</reference>
<keyword evidence="2" id="KW-1185">Reference proteome</keyword>
<protein>
    <submittedName>
        <fullName evidence="1">Uncharacterized protein</fullName>
    </submittedName>
</protein>
<evidence type="ECO:0000313" key="2">
    <source>
        <dbReference type="Proteomes" id="UP001227317"/>
    </source>
</evidence>